<comment type="caution">
    <text evidence="1">The sequence shown here is derived from an EMBL/GenBank/DDBJ whole genome shotgun (WGS) entry which is preliminary data.</text>
</comment>
<dbReference type="AlphaFoldDB" id="A0A7Z0D5A0"/>
<dbReference type="Proteomes" id="UP000539111">
    <property type="component" value="Unassembled WGS sequence"/>
</dbReference>
<organism evidence="1 2">
    <name type="scientific">Spelaeicoccus albus</name>
    <dbReference type="NCBI Taxonomy" id="1280376"/>
    <lineage>
        <taxon>Bacteria</taxon>
        <taxon>Bacillati</taxon>
        <taxon>Actinomycetota</taxon>
        <taxon>Actinomycetes</taxon>
        <taxon>Micrococcales</taxon>
        <taxon>Brevibacteriaceae</taxon>
        <taxon>Spelaeicoccus</taxon>
    </lineage>
</organism>
<keyword evidence="2" id="KW-1185">Reference proteome</keyword>
<evidence type="ECO:0000313" key="2">
    <source>
        <dbReference type="Proteomes" id="UP000539111"/>
    </source>
</evidence>
<gene>
    <name evidence="1" type="ORF">BJY26_003404</name>
</gene>
<protein>
    <submittedName>
        <fullName evidence="1">Uncharacterized protein</fullName>
    </submittedName>
</protein>
<reference evidence="1 2" key="1">
    <citation type="submission" date="2020-07" db="EMBL/GenBank/DDBJ databases">
        <title>Sequencing the genomes of 1000 actinobacteria strains.</title>
        <authorList>
            <person name="Klenk H.-P."/>
        </authorList>
    </citation>
    <scope>NUCLEOTIDE SEQUENCE [LARGE SCALE GENOMIC DNA]</scope>
    <source>
        <strain evidence="1 2">DSM 26341</strain>
    </source>
</reference>
<name>A0A7Z0D5A0_9MICO</name>
<sequence length="54" mass="5870">MTEPTGDDTIDRIVADAREVADRPLAEQPDAYQNVYEELAARLSDQPGAGRPGQ</sequence>
<accession>A0A7Z0D5A0</accession>
<dbReference type="EMBL" id="JACBZP010000001">
    <property type="protein sequence ID" value="NYI69098.1"/>
    <property type="molecule type" value="Genomic_DNA"/>
</dbReference>
<dbReference type="RefSeq" id="WP_179429369.1">
    <property type="nucleotide sequence ID" value="NZ_JACBZP010000001.1"/>
</dbReference>
<proteinExistence type="predicted"/>
<evidence type="ECO:0000313" key="1">
    <source>
        <dbReference type="EMBL" id="NYI69098.1"/>
    </source>
</evidence>